<protein>
    <submittedName>
        <fullName evidence="8">Uncharacterized protein</fullName>
    </submittedName>
</protein>
<evidence type="ECO:0000256" key="4">
    <source>
        <dbReference type="ARBA" id="ARBA00022864"/>
    </source>
</evidence>
<sequence length="203" mass="22451">MAGEEESSSSGCQSGWTVYFDQSYLAPPPLSPNRDKDITRFKSSREDSEEEEEDLSMVSDASSGPPHFDTEEQHSECGTLLLLSESRKKRKVDRLSDAKRDLCSSLDDTASSPMMNHSNSTGIGTTDMETTAESALEFSCAFSGTYNKEESALQKDKGYLDTISSLKLPITTTIMHPNKKIKIINGDAFSSWSSQEQSMQEFL</sequence>
<dbReference type="GO" id="GO:0009736">
    <property type="term" value="P:cytokinin-activated signaling pathway"/>
    <property type="evidence" value="ECO:0007669"/>
    <property type="project" value="UniProtKB-KW"/>
</dbReference>
<keyword evidence="5" id="KW-0539">Nucleus</keyword>
<evidence type="ECO:0000256" key="6">
    <source>
        <dbReference type="ARBA" id="ARBA00024199"/>
    </source>
</evidence>
<comment type="caution">
    <text evidence="8">The sequence shown here is derived from an EMBL/GenBank/DDBJ whole genome shotgun (WGS) entry which is preliminary data.</text>
</comment>
<dbReference type="PANTHER" id="PTHR33347">
    <property type="entry name" value="OSJNBA0091C07.3 PROTEIN"/>
    <property type="match status" value="1"/>
</dbReference>
<gene>
    <name evidence="8" type="ORF">LUZ62_089865</name>
</gene>
<reference evidence="8" key="1">
    <citation type="submission" date="2022-08" db="EMBL/GenBank/DDBJ databases">
        <authorList>
            <person name="Marques A."/>
        </authorList>
    </citation>
    <scope>NUCLEOTIDE SEQUENCE</scope>
    <source>
        <strain evidence="8">RhyPub2mFocal</strain>
        <tissue evidence="8">Leaves</tissue>
    </source>
</reference>
<comment type="similarity">
    <text evidence="6">Belongs to the SOFL plant protein family.</text>
</comment>
<feature type="region of interest" description="Disordered" evidence="7">
    <location>
        <begin position="23"/>
        <end position="76"/>
    </location>
</feature>
<keyword evidence="2" id="KW-0963">Cytoplasm</keyword>
<dbReference type="Proteomes" id="UP001140206">
    <property type="component" value="Chromosome 5"/>
</dbReference>
<evidence type="ECO:0000313" key="9">
    <source>
        <dbReference type="Proteomes" id="UP001140206"/>
    </source>
</evidence>
<accession>A0AAV8CL16</accession>
<dbReference type="PANTHER" id="PTHR33347:SF1">
    <property type="entry name" value="PROTEIN SOB FIVE-LIKE 5"/>
    <property type="match status" value="1"/>
</dbReference>
<evidence type="ECO:0000256" key="1">
    <source>
        <dbReference type="ARBA" id="ARBA00004496"/>
    </source>
</evidence>
<organism evidence="8 9">
    <name type="scientific">Rhynchospora pubera</name>
    <dbReference type="NCBI Taxonomy" id="906938"/>
    <lineage>
        <taxon>Eukaryota</taxon>
        <taxon>Viridiplantae</taxon>
        <taxon>Streptophyta</taxon>
        <taxon>Embryophyta</taxon>
        <taxon>Tracheophyta</taxon>
        <taxon>Spermatophyta</taxon>
        <taxon>Magnoliopsida</taxon>
        <taxon>Liliopsida</taxon>
        <taxon>Poales</taxon>
        <taxon>Cyperaceae</taxon>
        <taxon>Cyperoideae</taxon>
        <taxon>Rhynchosporeae</taxon>
        <taxon>Rhynchospora</taxon>
    </lineage>
</organism>
<keyword evidence="3" id="KW-0203">Cytokinin biosynthesis</keyword>
<dbReference type="InterPro" id="IPR044670">
    <property type="entry name" value="SOFL"/>
</dbReference>
<keyword evidence="9" id="KW-1185">Reference proteome</keyword>
<evidence type="ECO:0000256" key="5">
    <source>
        <dbReference type="ARBA" id="ARBA00023242"/>
    </source>
</evidence>
<evidence type="ECO:0000256" key="7">
    <source>
        <dbReference type="SAM" id="MobiDB-lite"/>
    </source>
</evidence>
<evidence type="ECO:0000313" key="8">
    <source>
        <dbReference type="EMBL" id="KAJ4755460.1"/>
    </source>
</evidence>
<name>A0AAV8CL16_9POAL</name>
<keyword evidence="4" id="KW-0932">Cytokinin signaling pathway</keyword>
<evidence type="ECO:0000256" key="2">
    <source>
        <dbReference type="ARBA" id="ARBA00022490"/>
    </source>
</evidence>
<feature type="compositionally biased region" description="Basic and acidic residues" evidence="7">
    <location>
        <begin position="33"/>
        <end position="46"/>
    </location>
</feature>
<dbReference type="GO" id="GO:0005737">
    <property type="term" value="C:cytoplasm"/>
    <property type="evidence" value="ECO:0007669"/>
    <property type="project" value="UniProtKB-SubCell"/>
</dbReference>
<proteinExistence type="inferred from homology"/>
<dbReference type="EMBL" id="JAMFTS010000005">
    <property type="protein sequence ID" value="KAJ4755460.1"/>
    <property type="molecule type" value="Genomic_DNA"/>
</dbReference>
<comment type="subcellular location">
    <subcellularLocation>
        <location evidence="1">Cytoplasm</location>
    </subcellularLocation>
</comment>
<dbReference type="GO" id="GO:0009691">
    <property type="term" value="P:cytokinin biosynthetic process"/>
    <property type="evidence" value="ECO:0007669"/>
    <property type="project" value="UniProtKB-KW"/>
</dbReference>
<dbReference type="AlphaFoldDB" id="A0AAV8CL16"/>
<evidence type="ECO:0000256" key="3">
    <source>
        <dbReference type="ARBA" id="ARBA00022712"/>
    </source>
</evidence>